<proteinExistence type="predicted"/>
<keyword evidence="2" id="KW-0472">Membrane</keyword>
<feature type="transmembrane region" description="Helical" evidence="2">
    <location>
        <begin position="244"/>
        <end position="264"/>
    </location>
</feature>
<dbReference type="KEGG" id="pgri:PgNI_11001"/>
<keyword evidence="2" id="KW-1133">Transmembrane helix</keyword>
<evidence type="ECO:0000313" key="4">
    <source>
        <dbReference type="RefSeq" id="XP_030980273.1"/>
    </source>
</evidence>
<dbReference type="AlphaFoldDB" id="A0A6P8AZE6"/>
<keyword evidence="3" id="KW-1185">Reference proteome</keyword>
<evidence type="ECO:0000256" key="2">
    <source>
        <dbReference type="SAM" id="Phobius"/>
    </source>
</evidence>
<gene>
    <name evidence="4" type="ORF">PgNI_11001</name>
</gene>
<feature type="compositionally biased region" description="Low complexity" evidence="1">
    <location>
        <begin position="194"/>
        <end position="209"/>
    </location>
</feature>
<evidence type="ECO:0000313" key="3">
    <source>
        <dbReference type="Proteomes" id="UP000515153"/>
    </source>
</evidence>
<keyword evidence="2" id="KW-0812">Transmembrane</keyword>
<feature type="compositionally biased region" description="Polar residues" evidence="1">
    <location>
        <begin position="210"/>
        <end position="221"/>
    </location>
</feature>
<sequence>MLLVIGYRLNQKKNTAGCCFVFEPGYLSKAVLVMSNYNPLISNGTCYFSADKKSDQSFIPCGNDALGRITCCGVGDNCLGNRACFNGAFGLTYLAGCTDPEYKHESCPDKGDLDESPWTGLVYCNGTSNQWMACEQNNKPSALRKGDFCFCPRETESRRVVFSAPSTLVNIASLPPKISSSIRFENGFVPTQPPGQTTVTLLPPTGTGTANNSPQETNPADSQGEPPSDDGGGGGLSTGAKAGIGAGVAAVALMALAAVVLIFMRRRKQQTAGTSNEKHGENGTFASSATHHNGDDDDHFASGFGAKTVGPNNHLSVASSSHGTPSMMTGVATPNTPALSELDSHAARPWSMRSELPGSDNVAGGWESQQKHATNTQPVTPVTPEHPQPAASHYPGFRPYRPPGDPHAANLPVSPVPGSLVPGGGVNMYQQQGANTQHQSSRPGALSPVHELP</sequence>
<feature type="compositionally biased region" description="Polar residues" evidence="1">
    <location>
        <begin position="367"/>
        <end position="380"/>
    </location>
</feature>
<name>A0A6P8AZE6_PYRGI</name>
<organism evidence="3 4">
    <name type="scientific">Pyricularia grisea</name>
    <name type="common">Crabgrass-specific blast fungus</name>
    <name type="synonym">Magnaporthe grisea</name>
    <dbReference type="NCBI Taxonomy" id="148305"/>
    <lineage>
        <taxon>Eukaryota</taxon>
        <taxon>Fungi</taxon>
        <taxon>Dikarya</taxon>
        <taxon>Ascomycota</taxon>
        <taxon>Pezizomycotina</taxon>
        <taxon>Sordariomycetes</taxon>
        <taxon>Sordariomycetidae</taxon>
        <taxon>Magnaporthales</taxon>
        <taxon>Pyriculariaceae</taxon>
        <taxon>Pyricularia</taxon>
    </lineage>
</organism>
<feature type="compositionally biased region" description="Polar residues" evidence="1">
    <location>
        <begin position="428"/>
        <end position="442"/>
    </location>
</feature>
<dbReference type="Proteomes" id="UP000515153">
    <property type="component" value="Chromosome VII"/>
</dbReference>
<reference evidence="3 4" key="1">
    <citation type="journal article" date="2019" name="Mol. Biol. Evol.">
        <title>Blast fungal genomes show frequent chromosomal changes, gene gains and losses, and effector gene turnover.</title>
        <authorList>
            <person name="Gomez Luciano L.B."/>
            <person name="Jason Tsai I."/>
            <person name="Chuma I."/>
            <person name="Tosa Y."/>
            <person name="Chen Y.H."/>
            <person name="Li J.Y."/>
            <person name="Li M.Y."/>
            <person name="Jade Lu M.Y."/>
            <person name="Nakayashiki H."/>
            <person name="Li W.H."/>
        </authorList>
    </citation>
    <scope>NUCLEOTIDE SEQUENCE [LARGE SCALE GENOMIC DNA]</scope>
    <source>
        <strain evidence="3 4">NI907</strain>
    </source>
</reference>
<feature type="compositionally biased region" description="Low complexity" evidence="1">
    <location>
        <begin position="411"/>
        <end position="420"/>
    </location>
</feature>
<dbReference type="GeneID" id="41965880"/>
<reference evidence="4" key="3">
    <citation type="submission" date="2025-08" db="UniProtKB">
        <authorList>
            <consortium name="RefSeq"/>
        </authorList>
    </citation>
    <scope>IDENTIFICATION</scope>
    <source>
        <strain evidence="4">NI907</strain>
    </source>
</reference>
<feature type="compositionally biased region" description="Polar residues" evidence="1">
    <location>
        <begin position="310"/>
        <end position="338"/>
    </location>
</feature>
<feature type="region of interest" description="Disordered" evidence="1">
    <location>
        <begin position="187"/>
        <end position="237"/>
    </location>
</feature>
<accession>A0A6P8AZE6</accession>
<evidence type="ECO:0000256" key="1">
    <source>
        <dbReference type="SAM" id="MobiDB-lite"/>
    </source>
</evidence>
<protein>
    <submittedName>
        <fullName evidence="4">Uncharacterized protein</fullName>
    </submittedName>
</protein>
<dbReference type="RefSeq" id="XP_030980273.1">
    <property type="nucleotide sequence ID" value="XM_031130975.1"/>
</dbReference>
<reference evidence="4" key="2">
    <citation type="submission" date="2019-10" db="EMBL/GenBank/DDBJ databases">
        <authorList>
            <consortium name="NCBI Genome Project"/>
        </authorList>
    </citation>
    <scope>NUCLEOTIDE SEQUENCE</scope>
    <source>
        <strain evidence="4">NI907</strain>
    </source>
</reference>
<feature type="region of interest" description="Disordered" evidence="1">
    <location>
        <begin position="271"/>
        <end position="453"/>
    </location>
</feature>